<evidence type="ECO:0000313" key="1">
    <source>
        <dbReference type="EMBL" id="GAJ06714.1"/>
    </source>
</evidence>
<sequence>MDVSGKIKNGSTAMGRKLLKAFPVLKRLQGVAKGKQTGLLIRFDTFLKHLPERPLGNFFYKFFTTMEWKWLKNYRGQFITKGFLRRFLQVERDMLLFNVTGDMMARDDVKKESKEIILNWVIGQIQFGARTWSSRANITLAKRIAFGAGVTMGASTMGSIVMNMAWADANVLQNECMATILRRSAGNPVYATLISEPKGRVFEAFRLVAERALDK</sequence>
<accession>X1TN75</accession>
<organism evidence="1">
    <name type="scientific">marine sediment metagenome</name>
    <dbReference type="NCBI Taxonomy" id="412755"/>
    <lineage>
        <taxon>unclassified sequences</taxon>
        <taxon>metagenomes</taxon>
        <taxon>ecological metagenomes</taxon>
    </lineage>
</organism>
<name>X1TN75_9ZZZZ</name>
<feature type="non-terminal residue" evidence="1">
    <location>
        <position position="215"/>
    </location>
</feature>
<reference evidence="1" key="1">
    <citation type="journal article" date="2014" name="Front. Microbiol.">
        <title>High frequency of phylogenetically diverse reductive dehalogenase-homologous genes in deep subseafloor sedimentary metagenomes.</title>
        <authorList>
            <person name="Kawai M."/>
            <person name="Futagami T."/>
            <person name="Toyoda A."/>
            <person name="Takaki Y."/>
            <person name="Nishi S."/>
            <person name="Hori S."/>
            <person name="Arai W."/>
            <person name="Tsubouchi T."/>
            <person name="Morono Y."/>
            <person name="Uchiyama I."/>
            <person name="Ito T."/>
            <person name="Fujiyama A."/>
            <person name="Inagaki F."/>
            <person name="Takami H."/>
        </authorList>
    </citation>
    <scope>NUCLEOTIDE SEQUENCE</scope>
    <source>
        <strain evidence="1">Expedition CK06-06</strain>
    </source>
</reference>
<comment type="caution">
    <text evidence="1">The sequence shown here is derived from an EMBL/GenBank/DDBJ whole genome shotgun (WGS) entry which is preliminary data.</text>
</comment>
<gene>
    <name evidence="1" type="ORF">S12H4_48759</name>
</gene>
<proteinExistence type="predicted"/>
<dbReference type="EMBL" id="BARW01030509">
    <property type="protein sequence ID" value="GAJ06714.1"/>
    <property type="molecule type" value="Genomic_DNA"/>
</dbReference>
<protein>
    <submittedName>
        <fullName evidence="1">Uncharacterized protein</fullName>
    </submittedName>
</protein>
<dbReference type="AlphaFoldDB" id="X1TN75"/>